<accession>A0A085N7C9</accession>
<dbReference type="EMBL" id="KL367539">
    <property type="protein sequence ID" value="KFD65375.1"/>
    <property type="molecule type" value="Genomic_DNA"/>
</dbReference>
<gene>
    <name evidence="1" type="ORF">M514_08731</name>
</gene>
<reference evidence="1" key="1">
    <citation type="journal article" date="2014" name="Nat. Genet.">
        <title>Genome and transcriptome of the porcine whipworm Trichuris suis.</title>
        <authorList>
            <person name="Jex A.R."/>
            <person name="Nejsum P."/>
            <person name="Schwarz E.M."/>
            <person name="Hu L."/>
            <person name="Young N.D."/>
            <person name="Hall R.S."/>
            <person name="Korhonen P.K."/>
            <person name="Liao S."/>
            <person name="Thamsborg S."/>
            <person name="Xia J."/>
            <person name="Xu P."/>
            <person name="Wang S."/>
            <person name="Scheerlinck J.P."/>
            <person name="Hofmann A."/>
            <person name="Sternberg P.W."/>
            <person name="Wang J."/>
            <person name="Gasser R.B."/>
        </authorList>
    </citation>
    <scope>NUCLEOTIDE SEQUENCE [LARGE SCALE GENOMIC DNA]</scope>
    <source>
        <strain evidence="1">DCEP-RM93F</strain>
    </source>
</reference>
<proteinExistence type="predicted"/>
<dbReference type="Proteomes" id="UP000030758">
    <property type="component" value="Unassembled WGS sequence"/>
</dbReference>
<organism evidence="1">
    <name type="scientific">Trichuris suis</name>
    <name type="common">pig whipworm</name>
    <dbReference type="NCBI Taxonomy" id="68888"/>
    <lineage>
        <taxon>Eukaryota</taxon>
        <taxon>Metazoa</taxon>
        <taxon>Ecdysozoa</taxon>
        <taxon>Nematoda</taxon>
        <taxon>Enoplea</taxon>
        <taxon>Dorylaimia</taxon>
        <taxon>Trichinellida</taxon>
        <taxon>Trichuridae</taxon>
        <taxon>Trichuris</taxon>
    </lineage>
</organism>
<dbReference type="AlphaFoldDB" id="A0A085N7C9"/>
<protein>
    <submittedName>
        <fullName evidence="1">Uncharacterized protein</fullName>
    </submittedName>
</protein>
<evidence type="ECO:0000313" key="1">
    <source>
        <dbReference type="EMBL" id="KFD65375.1"/>
    </source>
</evidence>
<name>A0A085N7C9_9BILA</name>
<sequence>MALVTSLGITSSRIPMPFCPSRIPQESLCRRHNDSLTTGQDIKNGQVNRTISIMKTFGPVKKHPAFKISRVKRKGVKGDRLMSQPFHWLRTAEDQLDDFFLSHWKIARLHKLPFCVYNCCTPFYLHEHYYRPVILTVGHVPPPQDAQMVNGTLRFLLTYVRNIHTCGIIVWDIGMQFVWCRAQVLCVLRKIKLYSHGGCMQTLEADCPAPPLQLMNAHEVGQ</sequence>